<organism evidence="5 6">
    <name type="scientific">Edaphosphingomonas haloaromaticamans</name>
    <dbReference type="NCBI Taxonomy" id="653954"/>
    <lineage>
        <taxon>Bacteria</taxon>
        <taxon>Pseudomonadati</taxon>
        <taxon>Pseudomonadota</taxon>
        <taxon>Alphaproteobacteria</taxon>
        <taxon>Sphingomonadales</taxon>
        <taxon>Rhizorhabdaceae</taxon>
        <taxon>Edaphosphingomonas</taxon>
    </lineage>
</organism>
<dbReference type="EMBL" id="MIPT01000001">
    <property type="protein sequence ID" value="OHT19594.1"/>
    <property type="molecule type" value="Genomic_DNA"/>
</dbReference>
<accession>A0A1S1HBN9</accession>
<keyword evidence="6" id="KW-1185">Reference proteome</keyword>
<dbReference type="SUPFAM" id="SSF47413">
    <property type="entry name" value="lambda repressor-like DNA-binding domains"/>
    <property type="match status" value="1"/>
</dbReference>
<evidence type="ECO:0000256" key="2">
    <source>
        <dbReference type="ARBA" id="ARBA00023125"/>
    </source>
</evidence>
<dbReference type="CDD" id="cd01545">
    <property type="entry name" value="PBP1_SalR"/>
    <property type="match status" value="1"/>
</dbReference>
<gene>
    <name evidence="5" type="primary">ccpA_4</name>
    <name evidence="5" type="ORF">BHE75_01581</name>
</gene>
<feature type="domain" description="HTH lacI-type" evidence="4">
    <location>
        <begin position="4"/>
        <end position="58"/>
    </location>
</feature>
<dbReference type="Proteomes" id="UP000179467">
    <property type="component" value="Unassembled WGS sequence"/>
</dbReference>
<evidence type="ECO:0000259" key="4">
    <source>
        <dbReference type="PROSITE" id="PS50932"/>
    </source>
</evidence>
<dbReference type="SUPFAM" id="SSF53822">
    <property type="entry name" value="Periplasmic binding protein-like I"/>
    <property type="match status" value="1"/>
</dbReference>
<dbReference type="PROSITE" id="PS50932">
    <property type="entry name" value="HTH_LACI_2"/>
    <property type="match status" value="1"/>
</dbReference>
<dbReference type="Pfam" id="PF13377">
    <property type="entry name" value="Peripla_BP_3"/>
    <property type="match status" value="1"/>
</dbReference>
<dbReference type="InterPro" id="IPR010982">
    <property type="entry name" value="Lambda_DNA-bd_dom_sf"/>
</dbReference>
<dbReference type="CDD" id="cd01392">
    <property type="entry name" value="HTH_LacI"/>
    <property type="match status" value="1"/>
</dbReference>
<evidence type="ECO:0000313" key="6">
    <source>
        <dbReference type="Proteomes" id="UP000179467"/>
    </source>
</evidence>
<dbReference type="InterPro" id="IPR000843">
    <property type="entry name" value="HTH_LacI"/>
</dbReference>
<comment type="caution">
    <text evidence="5">The sequence shown here is derived from an EMBL/GenBank/DDBJ whole genome shotgun (WGS) entry which is preliminary data.</text>
</comment>
<dbReference type="OrthoDB" id="7185860at2"/>
<dbReference type="PANTHER" id="PTHR30146">
    <property type="entry name" value="LACI-RELATED TRANSCRIPTIONAL REPRESSOR"/>
    <property type="match status" value="1"/>
</dbReference>
<dbReference type="Gene3D" id="1.10.260.40">
    <property type="entry name" value="lambda repressor-like DNA-binding domains"/>
    <property type="match status" value="1"/>
</dbReference>
<evidence type="ECO:0000313" key="5">
    <source>
        <dbReference type="EMBL" id="OHT19594.1"/>
    </source>
</evidence>
<dbReference type="InterPro" id="IPR046335">
    <property type="entry name" value="LacI/GalR-like_sensor"/>
</dbReference>
<evidence type="ECO:0000256" key="3">
    <source>
        <dbReference type="ARBA" id="ARBA00023163"/>
    </source>
</evidence>
<proteinExistence type="predicted"/>
<dbReference type="Gene3D" id="3.40.50.2300">
    <property type="match status" value="2"/>
</dbReference>
<keyword evidence="2" id="KW-0238">DNA-binding</keyword>
<dbReference type="PANTHER" id="PTHR30146:SF153">
    <property type="entry name" value="LACTOSE OPERON REPRESSOR"/>
    <property type="match status" value="1"/>
</dbReference>
<protein>
    <submittedName>
        <fullName evidence="5">Catabolite control protein A</fullName>
    </submittedName>
</protein>
<dbReference type="InterPro" id="IPR028082">
    <property type="entry name" value="Peripla_BP_I"/>
</dbReference>
<keyword evidence="1" id="KW-0805">Transcription regulation</keyword>
<evidence type="ECO:0000256" key="1">
    <source>
        <dbReference type="ARBA" id="ARBA00023015"/>
    </source>
</evidence>
<keyword evidence="3" id="KW-0804">Transcription</keyword>
<dbReference type="GO" id="GO:0003700">
    <property type="term" value="F:DNA-binding transcription factor activity"/>
    <property type="evidence" value="ECO:0007669"/>
    <property type="project" value="TreeGrafter"/>
</dbReference>
<sequence length="348" mass="37863">MGAVTIKHVAKEAGVSLQTVSRVVNNGPNVTDAMRERVRAAIDKLGYVPNMAARRMGGSKSYLLVAFNDRKPTLEKWRAGRGSDWVAQMLLGAIPRCERDGYHLLLELLDGHSAKLHQKIDAIISSLRPDGVILTPPHSQDRSIIDQLEHRKVPYARLSPGEDDERGFRVRMDERQAAVMATRHLLDLGHRRIGFLTGSAEYAVSTERLEGFRAAMADAGAAIAPEWVRQGEFSFESGIASADALFALREPPTAIIASSDEQALAVLHRAKDMGLDVPADLSLISFDDTPPIAFSLPPLTAIRHPTAAMAERAAALLIEGHGLDMPASPPCTLPFELVVRGSTVPPRR</sequence>
<dbReference type="Pfam" id="PF00356">
    <property type="entry name" value="LacI"/>
    <property type="match status" value="1"/>
</dbReference>
<dbReference type="PRINTS" id="PR00036">
    <property type="entry name" value="HTHLACI"/>
</dbReference>
<name>A0A1S1HBN9_9SPHN</name>
<dbReference type="AlphaFoldDB" id="A0A1S1HBN9"/>
<reference evidence="5 6" key="1">
    <citation type="submission" date="2016-09" db="EMBL/GenBank/DDBJ databases">
        <title>Metabolic pathway, cell adaptation mechanisms and a novel monoxygenase revealed through proteogenomic-transcription analysis of a Sphingomonas haloaromaticamans strain degrading the fungicide ortho-phenylphenol.</title>
        <authorList>
            <person name="Perruchon C."/>
            <person name="Papadopoulou E.S."/>
            <person name="Rousidou C."/>
            <person name="Vasileiadis S."/>
            <person name="Tanou G."/>
            <person name="Amoutzias G."/>
            <person name="Molassiotis A."/>
            <person name="Karpouzas D.G."/>
        </authorList>
    </citation>
    <scope>NUCLEOTIDE SEQUENCE [LARGE SCALE GENOMIC DNA]</scope>
    <source>
        <strain evidence="5 6">P3</strain>
    </source>
</reference>
<dbReference type="SMART" id="SM00354">
    <property type="entry name" value="HTH_LACI"/>
    <property type="match status" value="1"/>
</dbReference>
<dbReference type="GO" id="GO:0000976">
    <property type="term" value="F:transcription cis-regulatory region binding"/>
    <property type="evidence" value="ECO:0007669"/>
    <property type="project" value="TreeGrafter"/>
</dbReference>